<protein>
    <recommendedName>
        <fullName evidence="3">RsbT co-antagonist protein RsbRD N-terminal domain-containing protein</fullName>
    </recommendedName>
</protein>
<evidence type="ECO:0000313" key="2">
    <source>
        <dbReference type="Proteomes" id="UP000215027"/>
    </source>
</evidence>
<dbReference type="KEGG" id="pbf:CFX0092_A3135"/>
<proteinExistence type="predicted"/>
<evidence type="ECO:0000313" key="1">
    <source>
        <dbReference type="EMBL" id="CUS05013.2"/>
    </source>
</evidence>
<dbReference type="Proteomes" id="UP000215027">
    <property type="component" value="Chromosome I"/>
</dbReference>
<keyword evidence="2" id="KW-1185">Reference proteome</keyword>
<accession>A0A170PIT0</accession>
<dbReference type="EMBL" id="LN890655">
    <property type="protein sequence ID" value="CUS05013.2"/>
    <property type="molecule type" value="Genomic_DNA"/>
</dbReference>
<gene>
    <name evidence="1" type="ORF">CFX0092_A3135</name>
</gene>
<sequence>MSLITLLENEGEQIVAEAGDALGRSDLAHYKEAGQAVGQERLAELFRLTVAAVRDRNLAPIMDYMAQVADDRFHAGYAIREVQIAINVLEEAIWNHIVRNTPPDELAEALGLVGTVLGAAKDALARAYVSLAGKSKAPSLDLSALFEGRTSG</sequence>
<dbReference type="OrthoDB" id="4867151at2"/>
<reference evidence="1" key="1">
    <citation type="submission" date="2016-01" db="EMBL/GenBank/DDBJ databases">
        <authorList>
            <person name="Mcilroy J.S."/>
            <person name="Karst M S."/>
            <person name="Albertsen M."/>
        </authorList>
    </citation>
    <scope>NUCLEOTIDE SEQUENCE</scope>
    <source>
        <strain evidence="1">Cfx-K</strain>
    </source>
</reference>
<evidence type="ECO:0008006" key="3">
    <source>
        <dbReference type="Google" id="ProtNLM"/>
    </source>
</evidence>
<dbReference type="AlphaFoldDB" id="A0A170PIT0"/>
<name>A0A170PIT0_9CHLR</name>
<dbReference type="RefSeq" id="WP_095044276.1">
    <property type="nucleotide sequence ID" value="NZ_LN890655.1"/>
</dbReference>
<organism evidence="1 2">
    <name type="scientific">Candidatus Promineifilum breve</name>
    <dbReference type="NCBI Taxonomy" id="1806508"/>
    <lineage>
        <taxon>Bacteria</taxon>
        <taxon>Bacillati</taxon>
        <taxon>Chloroflexota</taxon>
        <taxon>Ardenticatenia</taxon>
        <taxon>Candidatus Promineifilales</taxon>
        <taxon>Candidatus Promineifilaceae</taxon>
        <taxon>Candidatus Promineifilum</taxon>
    </lineage>
</organism>